<keyword evidence="3" id="KW-0460">Magnesium</keyword>
<dbReference type="RefSeq" id="XP_020549783.1">
    <property type="nucleotide sequence ID" value="XM_020694124.1"/>
</dbReference>
<dbReference type="PANTHER" id="PTHR24092:SF91">
    <property type="entry name" value="PHOSPHOLIPID-TRANSPORTING ATPASE 1"/>
    <property type="match status" value="1"/>
</dbReference>
<evidence type="ECO:0000313" key="6">
    <source>
        <dbReference type="Proteomes" id="UP000504604"/>
    </source>
</evidence>
<evidence type="ECO:0000313" key="7">
    <source>
        <dbReference type="RefSeq" id="XP_020549783.1"/>
    </source>
</evidence>
<evidence type="ECO:0000259" key="5">
    <source>
        <dbReference type="Pfam" id="PF16212"/>
    </source>
</evidence>
<dbReference type="GO" id="GO:0046872">
    <property type="term" value="F:metal ion binding"/>
    <property type="evidence" value="ECO:0007669"/>
    <property type="project" value="UniProtKB-KW"/>
</dbReference>
<accession>A0A8M8US63</accession>
<reference evidence="7" key="1">
    <citation type="submission" date="2025-08" db="UniProtKB">
        <authorList>
            <consortium name="RefSeq"/>
        </authorList>
    </citation>
    <scope>IDENTIFICATION</scope>
</reference>
<feature type="transmembrane region" description="Helical" evidence="4">
    <location>
        <begin position="113"/>
        <end position="135"/>
    </location>
</feature>
<dbReference type="Pfam" id="PF16212">
    <property type="entry name" value="PhoLip_ATPase_C"/>
    <property type="match status" value="1"/>
</dbReference>
<dbReference type="KEGG" id="sind:110012037"/>
<protein>
    <submittedName>
        <fullName evidence="7">Phospholipid-transporting ATPase 1-like</fullName>
    </submittedName>
</protein>
<feature type="domain" description="P-type ATPase C-terminal" evidence="5">
    <location>
        <begin position="13"/>
        <end position="204"/>
    </location>
</feature>
<keyword evidence="6" id="KW-1185">Reference proteome</keyword>
<evidence type="ECO:0000256" key="2">
    <source>
        <dbReference type="ARBA" id="ARBA00022723"/>
    </source>
</evidence>
<dbReference type="GO" id="GO:0045332">
    <property type="term" value="P:phospholipid translocation"/>
    <property type="evidence" value="ECO:0007669"/>
    <property type="project" value="TreeGrafter"/>
</dbReference>
<keyword evidence="4" id="KW-1133">Transmembrane helix</keyword>
<dbReference type="GeneID" id="110012037"/>
<dbReference type="InterPro" id="IPR023298">
    <property type="entry name" value="ATPase_P-typ_TM_dom_sf"/>
</dbReference>
<organism evidence="6 7">
    <name type="scientific">Sesamum indicum</name>
    <name type="common">Oriental sesame</name>
    <name type="synonym">Sesamum orientale</name>
    <dbReference type="NCBI Taxonomy" id="4182"/>
    <lineage>
        <taxon>Eukaryota</taxon>
        <taxon>Viridiplantae</taxon>
        <taxon>Streptophyta</taxon>
        <taxon>Embryophyta</taxon>
        <taxon>Tracheophyta</taxon>
        <taxon>Spermatophyta</taxon>
        <taxon>Magnoliopsida</taxon>
        <taxon>eudicotyledons</taxon>
        <taxon>Gunneridae</taxon>
        <taxon>Pentapetalae</taxon>
        <taxon>asterids</taxon>
        <taxon>lamiids</taxon>
        <taxon>Lamiales</taxon>
        <taxon>Pedaliaceae</taxon>
        <taxon>Sesamum</taxon>
    </lineage>
</organism>
<dbReference type="InterPro" id="IPR032630">
    <property type="entry name" value="P_typ_ATPase_c"/>
</dbReference>
<evidence type="ECO:0000256" key="1">
    <source>
        <dbReference type="ARBA" id="ARBA00004141"/>
    </source>
</evidence>
<keyword evidence="4" id="KW-0812">Transmembrane</keyword>
<comment type="subcellular location">
    <subcellularLocation>
        <location evidence="1">Membrane</location>
        <topology evidence="1">Multi-pass membrane protein</topology>
    </subcellularLocation>
</comment>
<dbReference type="PANTHER" id="PTHR24092">
    <property type="entry name" value="PROBABLE PHOSPHOLIPID-TRANSPORTING ATPASE"/>
    <property type="match status" value="1"/>
</dbReference>
<evidence type="ECO:0000256" key="4">
    <source>
        <dbReference type="SAM" id="Phobius"/>
    </source>
</evidence>
<dbReference type="Proteomes" id="UP000504604">
    <property type="component" value="Linkage group LG5"/>
</dbReference>
<gene>
    <name evidence="7" type="primary">LOC110012037</name>
</gene>
<feature type="transmembrane region" description="Helical" evidence="4">
    <location>
        <begin position="142"/>
        <end position="168"/>
    </location>
</feature>
<dbReference type="SUPFAM" id="SSF81665">
    <property type="entry name" value="Calcium ATPase, transmembrane domain M"/>
    <property type="match status" value="1"/>
</dbReference>
<proteinExistence type="predicted"/>
<feature type="transmembrane region" description="Helical" evidence="4">
    <location>
        <begin position="174"/>
        <end position="194"/>
    </location>
</feature>
<evidence type="ECO:0000256" key="3">
    <source>
        <dbReference type="ARBA" id="ARBA00022842"/>
    </source>
</evidence>
<keyword evidence="2" id="KW-0479">Metal-binding</keyword>
<sequence>FAISVSSSSFYRYVLFTSFTLTTAITDWSSVLFSVIYTSFPTIVVGILDKDLSRTSLMEHPQLYGAGQRQESYNRKLFWVTMLDTLWQSIASFFVPLLAYWGSDVDGSSLGDLWTLAVVIMVNIHLAMDVIRWYWITHAAIWGSIIATFICVMIIDVLPFLPGYWAFFHIAKTALFWLCLLCIMIGALLPRFLVKVFVHYYKPTDIQIAREAEKFNTSRASQGAQIEMNEIFDPPRR</sequence>
<dbReference type="AlphaFoldDB" id="A0A8M8US63"/>
<feature type="transmembrane region" description="Helical" evidence="4">
    <location>
        <begin position="77"/>
        <end position="101"/>
    </location>
</feature>
<dbReference type="OrthoDB" id="1664162at2759"/>
<name>A0A8M8US63_SESIN</name>
<dbReference type="GO" id="GO:0005886">
    <property type="term" value="C:plasma membrane"/>
    <property type="evidence" value="ECO:0007669"/>
    <property type="project" value="TreeGrafter"/>
</dbReference>
<keyword evidence="4" id="KW-0472">Membrane</keyword>
<dbReference type="GO" id="GO:0140326">
    <property type="term" value="F:ATPase-coupled intramembrane lipid transporter activity"/>
    <property type="evidence" value="ECO:0007669"/>
    <property type="project" value="TreeGrafter"/>
</dbReference>
<feature type="non-terminal residue" evidence="7">
    <location>
        <position position="1"/>
    </location>
</feature>